<name>A0A9Q3Q4T2_9BASI</name>
<dbReference type="OrthoDB" id="2194665at2759"/>
<gene>
    <name evidence="2" type="ORF">O181_125171</name>
</gene>
<sequence length="186" mass="21021">MRQIYDSAIDPDAEGSDELDGEEAEVVLSSAGNQSSISPSRPAAKRFQSQIVPISPMNLQPELSIIPSLIPSFLSEIRQSPILQPRNFPLVTSQKFQPVVSSSRRREDQFPLPFPAAQVFQKRECWPIQVTREDQNMVNEGQDAVARLFRRGYRNSREVIMYANDRTISGTASEEMAAKFAWYEVN</sequence>
<reference evidence="2" key="1">
    <citation type="submission" date="2021-03" db="EMBL/GenBank/DDBJ databases">
        <title>Draft genome sequence of rust myrtle Austropuccinia psidii MF-1, a brazilian biotype.</title>
        <authorList>
            <person name="Quecine M.C."/>
            <person name="Pachon D.M.R."/>
            <person name="Bonatelli M.L."/>
            <person name="Correr F.H."/>
            <person name="Franceschini L.M."/>
            <person name="Leite T.F."/>
            <person name="Margarido G.R.A."/>
            <person name="Almeida C.A."/>
            <person name="Ferrarezi J.A."/>
            <person name="Labate C.A."/>
        </authorList>
    </citation>
    <scope>NUCLEOTIDE SEQUENCE</scope>
    <source>
        <strain evidence="2">MF-1</strain>
    </source>
</reference>
<dbReference type="Proteomes" id="UP000765509">
    <property type="component" value="Unassembled WGS sequence"/>
</dbReference>
<feature type="compositionally biased region" description="Acidic residues" evidence="1">
    <location>
        <begin position="9"/>
        <end position="25"/>
    </location>
</feature>
<keyword evidence="3" id="KW-1185">Reference proteome</keyword>
<dbReference type="AlphaFoldDB" id="A0A9Q3Q4T2"/>
<accession>A0A9Q3Q4T2</accession>
<feature type="region of interest" description="Disordered" evidence="1">
    <location>
        <begin position="1"/>
        <end position="42"/>
    </location>
</feature>
<proteinExistence type="predicted"/>
<feature type="compositionally biased region" description="Polar residues" evidence="1">
    <location>
        <begin position="30"/>
        <end position="39"/>
    </location>
</feature>
<dbReference type="EMBL" id="AVOT02120975">
    <property type="protein sequence ID" value="MBW0585456.1"/>
    <property type="molecule type" value="Genomic_DNA"/>
</dbReference>
<organism evidence="2 3">
    <name type="scientific">Austropuccinia psidii MF-1</name>
    <dbReference type="NCBI Taxonomy" id="1389203"/>
    <lineage>
        <taxon>Eukaryota</taxon>
        <taxon>Fungi</taxon>
        <taxon>Dikarya</taxon>
        <taxon>Basidiomycota</taxon>
        <taxon>Pucciniomycotina</taxon>
        <taxon>Pucciniomycetes</taxon>
        <taxon>Pucciniales</taxon>
        <taxon>Sphaerophragmiaceae</taxon>
        <taxon>Austropuccinia</taxon>
    </lineage>
</organism>
<comment type="caution">
    <text evidence="2">The sequence shown here is derived from an EMBL/GenBank/DDBJ whole genome shotgun (WGS) entry which is preliminary data.</text>
</comment>
<evidence type="ECO:0000313" key="2">
    <source>
        <dbReference type="EMBL" id="MBW0585456.1"/>
    </source>
</evidence>
<evidence type="ECO:0000256" key="1">
    <source>
        <dbReference type="SAM" id="MobiDB-lite"/>
    </source>
</evidence>
<evidence type="ECO:0000313" key="3">
    <source>
        <dbReference type="Proteomes" id="UP000765509"/>
    </source>
</evidence>
<protein>
    <submittedName>
        <fullName evidence="2">Uncharacterized protein</fullName>
    </submittedName>
</protein>